<dbReference type="InterPro" id="IPR050471">
    <property type="entry name" value="AB_hydrolase"/>
</dbReference>
<dbReference type="RefSeq" id="WP_129229856.1">
    <property type="nucleotide sequence ID" value="NZ_QYBB01000073.1"/>
</dbReference>
<keyword evidence="3" id="KW-1185">Reference proteome</keyword>
<dbReference type="InterPro" id="IPR029058">
    <property type="entry name" value="AB_hydrolase_fold"/>
</dbReference>
<accession>A0A4Q2U2Y1</accession>
<dbReference type="PANTHER" id="PTHR43433">
    <property type="entry name" value="HYDROLASE, ALPHA/BETA FOLD FAMILY PROTEIN"/>
    <property type="match status" value="1"/>
</dbReference>
<dbReference type="SUPFAM" id="SSF53474">
    <property type="entry name" value="alpha/beta-Hydrolases"/>
    <property type="match status" value="1"/>
</dbReference>
<dbReference type="Gene3D" id="3.40.50.1820">
    <property type="entry name" value="alpha/beta hydrolase"/>
    <property type="match status" value="1"/>
</dbReference>
<evidence type="ECO:0000313" key="3">
    <source>
        <dbReference type="Proteomes" id="UP000290759"/>
    </source>
</evidence>
<sequence length="274" mass="28458">MSAPTRDIAVMVDGVVLRCRVDGPEGAPWIAFSNSLMTDLSLWDRQAASFSGRYRVLRYDQRGHGGSSVPDADCRFDRLVGDLEALFDHFDIPRAAVAGVSMGGVTALGFAARCPERVAGVAVCDCQGGSTAAGAAAWDERIALARAGGMAALVEPTVRRWFTPASVEAGGPGVASVRRMIGATPLDGLVRGARALQHYDFRDCPAALRCPALFLAGAEDGALPDALRGMAEAAPDAVFTAVPGAGHLPNVERPAAFDAALAGLLDRAFPDGVP</sequence>
<dbReference type="Pfam" id="PF12697">
    <property type="entry name" value="Abhydrolase_6"/>
    <property type="match status" value="1"/>
</dbReference>
<dbReference type="InterPro" id="IPR000073">
    <property type="entry name" value="AB_hydrolase_1"/>
</dbReference>
<protein>
    <submittedName>
        <fullName evidence="2">Alpha/beta fold hydrolase</fullName>
    </submittedName>
</protein>
<dbReference type="PANTHER" id="PTHR43433:SF5">
    <property type="entry name" value="AB HYDROLASE-1 DOMAIN-CONTAINING PROTEIN"/>
    <property type="match status" value="1"/>
</dbReference>
<evidence type="ECO:0000313" key="2">
    <source>
        <dbReference type="EMBL" id="RYC29065.1"/>
    </source>
</evidence>
<dbReference type="OrthoDB" id="9793083at2"/>
<feature type="domain" description="AB hydrolase-1" evidence="1">
    <location>
        <begin position="43"/>
        <end position="259"/>
    </location>
</feature>
<dbReference type="GO" id="GO:0016787">
    <property type="term" value="F:hydrolase activity"/>
    <property type="evidence" value="ECO:0007669"/>
    <property type="project" value="UniProtKB-KW"/>
</dbReference>
<reference evidence="2 3" key="2">
    <citation type="submission" date="2019-02" db="EMBL/GenBank/DDBJ databases">
        <title>'Lichenibacterium ramalinii' gen. nov. sp. nov., 'Lichenibacterium minor' gen. nov. sp. nov.</title>
        <authorList>
            <person name="Pankratov T."/>
        </authorList>
    </citation>
    <scope>NUCLEOTIDE SEQUENCE [LARGE SCALE GENOMIC DNA]</scope>
    <source>
        <strain evidence="2 3">RmlP026</strain>
    </source>
</reference>
<evidence type="ECO:0000259" key="1">
    <source>
        <dbReference type="Pfam" id="PF12697"/>
    </source>
</evidence>
<gene>
    <name evidence="2" type="ORF">D3273_25945</name>
</gene>
<keyword evidence="2" id="KW-0378">Hydrolase</keyword>
<dbReference type="EMBL" id="QYBB01000073">
    <property type="protein sequence ID" value="RYC29065.1"/>
    <property type="molecule type" value="Genomic_DNA"/>
</dbReference>
<dbReference type="AlphaFoldDB" id="A0A4Q2U2Y1"/>
<comment type="caution">
    <text evidence="2">The sequence shown here is derived from an EMBL/GenBank/DDBJ whole genome shotgun (WGS) entry which is preliminary data.</text>
</comment>
<dbReference type="PRINTS" id="PR00111">
    <property type="entry name" value="ABHYDROLASE"/>
</dbReference>
<proteinExistence type="predicted"/>
<organism evidence="2 3">
    <name type="scientific">Lichenibacterium minor</name>
    <dbReference type="NCBI Taxonomy" id="2316528"/>
    <lineage>
        <taxon>Bacteria</taxon>
        <taxon>Pseudomonadati</taxon>
        <taxon>Pseudomonadota</taxon>
        <taxon>Alphaproteobacteria</taxon>
        <taxon>Hyphomicrobiales</taxon>
        <taxon>Lichenihabitantaceae</taxon>
        <taxon>Lichenibacterium</taxon>
    </lineage>
</organism>
<reference evidence="2 3" key="1">
    <citation type="submission" date="2018-12" db="EMBL/GenBank/DDBJ databases">
        <authorList>
            <person name="Grouzdev D.S."/>
            <person name="Krutkina M.S."/>
        </authorList>
    </citation>
    <scope>NUCLEOTIDE SEQUENCE [LARGE SCALE GENOMIC DNA]</scope>
    <source>
        <strain evidence="2 3">RmlP026</strain>
    </source>
</reference>
<name>A0A4Q2U2Y1_9HYPH</name>
<dbReference type="Proteomes" id="UP000290759">
    <property type="component" value="Unassembled WGS sequence"/>
</dbReference>